<name>A0A420DZ81_9FLAO</name>
<evidence type="ECO:0000313" key="3">
    <source>
        <dbReference type="Proteomes" id="UP000285780"/>
    </source>
</evidence>
<dbReference type="AlphaFoldDB" id="A0A420DZ81"/>
<sequence>MKNIYFLLLLIVISSLNLSCSDENDNTFEEKKITGLNSINYNSDGSIYSKNTYKYYYNNSNFINKIHIKRVYESKPERNHEYIINRVFIDNKVVVEEFDYIQKRTNSSNILKIDFSYTNDLITSETSTFDNDTERIINYFYNDKDYLESKQDIDESSKYSYFYNNQNLLEKEIYNENFESLFKYENVLNPFYKGSPLAHRKISFIQEEMRFFIDLEIQVEKNKTGYPLNIKKYRDGNLWSEVNYIYE</sequence>
<keyword evidence="1" id="KW-0732">Signal</keyword>
<comment type="caution">
    <text evidence="2">The sequence shown here is derived from an EMBL/GenBank/DDBJ whole genome shotgun (WGS) entry which is preliminary data.</text>
</comment>
<dbReference type="Proteomes" id="UP000285780">
    <property type="component" value="Unassembled WGS sequence"/>
</dbReference>
<proteinExistence type="predicted"/>
<evidence type="ECO:0000313" key="2">
    <source>
        <dbReference type="EMBL" id="RKF03125.1"/>
    </source>
</evidence>
<keyword evidence="3" id="KW-1185">Reference proteome</keyword>
<accession>A0A420DZ81</accession>
<gene>
    <name evidence="2" type="ORF">C8N26_2115</name>
</gene>
<reference evidence="2 3" key="1">
    <citation type="submission" date="2018-09" db="EMBL/GenBank/DDBJ databases">
        <title>Genomic Encyclopedia of Archaeal and Bacterial Type Strains, Phase II (KMG-II): from individual species to whole genera.</title>
        <authorList>
            <person name="Goeker M."/>
        </authorList>
    </citation>
    <scope>NUCLEOTIDE SEQUENCE [LARGE SCALE GENOMIC DNA]</scope>
    <source>
        <strain evidence="2 3">DSM 16505</strain>
    </source>
</reference>
<feature type="chain" id="PRO_5019468575" description="YD repeat-containing protein" evidence="1">
    <location>
        <begin position="20"/>
        <end position="247"/>
    </location>
</feature>
<evidence type="ECO:0008006" key="4">
    <source>
        <dbReference type="Google" id="ProtNLM"/>
    </source>
</evidence>
<evidence type="ECO:0000256" key="1">
    <source>
        <dbReference type="SAM" id="SignalP"/>
    </source>
</evidence>
<feature type="signal peptide" evidence="1">
    <location>
        <begin position="1"/>
        <end position="19"/>
    </location>
</feature>
<dbReference type="RefSeq" id="WP_120187240.1">
    <property type="nucleotide sequence ID" value="NZ_RAQM01000010.1"/>
</dbReference>
<dbReference type="EMBL" id="RAQM01000010">
    <property type="protein sequence ID" value="RKF03125.1"/>
    <property type="molecule type" value="Genomic_DNA"/>
</dbReference>
<organism evidence="2 3">
    <name type="scientific">Tenacibaculum lutimaris</name>
    <dbReference type="NCBI Taxonomy" id="285258"/>
    <lineage>
        <taxon>Bacteria</taxon>
        <taxon>Pseudomonadati</taxon>
        <taxon>Bacteroidota</taxon>
        <taxon>Flavobacteriia</taxon>
        <taxon>Flavobacteriales</taxon>
        <taxon>Flavobacteriaceae</taxon>
        <taxon>Tenacibaculum</taxon>
    </lineage>
</organism>
<protein>
    <recommendedName>
        <fullName evidence="4">YD repeat-containing protein</fullName>
    </recommendedName>
</protein>